<name>A0A7W7HYE6_9ACTN</name>
<evidence type="ECO:0000256" key="1">
    <source>
        <dbReference type="SAM" id="SignalP"/>
    </source>
</evidence>
<organism evidence="2 3">
    <name type="scientific">Actinoplanes digitatis</name>
    <dbReference type="NCBI Taxonomy" id="1868"/>
    <lineage>
        <taxon>Bacteria</taxon>
        <taxon>Bacillati</taxon>
        <taxon>Actinomycetota</taxon>
        <taxon>Actinomycetes</taxon>
        <taxon>Micromonosporales</taxon>
        <taxon>Micromonosporaceae</taxon>
        <taxon>Actinoplanes</taxon>
    </lineage>
</organism>
<dbReference type="RefSeq" id="WP_184994439.1">
    <property type="nucleotide sequence ID" value="NZ_BOMK01000059.1"/>
</dbReference>
<reference evidence="2 3" key="1">
    <citation type="submission" date="2020-08" db="EMBL/GenBank/DDBJ databases">
        <title>Sequencing the genomes of 1000 actinobacteria strains.</title>
        <authorList>
            <person name="Klenk H.-P."/>
        </authorList>
    </citation>
    <scope>NUCLEOTIDE SEQUENCE [LARGE SCALE GENOMIC DNA]</scope>
    <source>
        <strain evidence="2 3">DSM 43149</strain>
    </source>
</reference>
<comment type="caution">
    <text evidence="2">The sequence shown here is derived from an EMBL/GenBank/DDBJ whole genome shotgun (WGS) entry which is preliminary data.</text>
</comment>
<dbReference type="EMBL" id="JACHNH010000001">
    <property type="protein sequence ID" value="MBB4763082.1"/>
    <property type="molecule type" value="Genomic_DNA"/>
</dbReference>
<feature type="chain" id="PRO_5030534910" evidence="1">
    <location>
        <begin position="28"/>
        <end position="141"/>
    </location>
</feature>
<feature type="signal peptide" evidence="1">
    <location>
        <begin position="1"/>
        <end position="27"/>
    </location>
</feature>
<accession>A0A7W7HYE6</accession>
<keyword evidence="3" id="KW-1185">Reference proteome</keyword>
<sequence length="141" mass="14117">MKIRTSLAAGVVAATIAAMAVSSPALASSPDAPSGHVASATTSAVTEPVYKVPHKPTITGKAKVGATLTAHISGLPKGAKVTYQWGEGFGQYGGPIGKPTTKKTLKVTKSMRGGRILVIATVTMPGYADGTATSAPTGKVK</sequence>
<protein>
    <submittedName>
        <fullName evidence="2">Uncharacterized protein</fullName>
    </submittedName>
</protein>
<evidence type="ECO:0000313" key="2">
    <source>
        <dbReference type="EMBL" id="MBB4763082.1"/>
    </source>
</evidence>
<dbReference type="Gene3D" id="2.60.40.2700">
    <property type="match status" value="1"/>
</dbReference>
<proteinExistence type="predicted"/>
<evidence type="ECO:0000313" key="3">
    <source>
        <dbReference type="Proteomes" id="UP000578112"/>
    </source>
</evidence>
<gene>
    <name evidence="2" type="ORF">BJ971_003638</name>
</gene>
<dbReference type="Proteomes" id="UP000578112">
    <property type="component" value="Unassembled WGS sequence"/>
</dbReference>
<keyword evidence="1" id="KW-0732">Signal</keyword>
<dbReference type="AlphaFoldDB" id="A0A7W7HYE6"/>